<dbReference type="RefSeq" id="WP_096600456.1">
    <property type="nucleotide sequence ID" value="NZ_OBEN01000001.1"/>
</dbReference>
<accession>A0A285NW69</accession>
<protein>
    <recommendedName>
        <fullName evidence="3">Lipoprotein</fullName>
    </recommendedName>
</protein>
<reference evidence="2" key="1">
    <citation type="submission" date="2017-09" db="EMBL/GenBank/DDBJ databases">
        <authorList>
            <person name="Varghese N."/>
            <person name="Submissions S."/>
        </authorList>
    </citation>
    <scope>NUCLEOTIDE SEQUENCE [LARGE SCALE GENOMIC DNA]</scope>
    <source>
        <strain evidence="2">DSM 2913</strain>
    </source>
</reference>
<dbReference type="PROSITE" id="PS51257">
    <property type="entry name" value="PROKAR_LIPOPROTEIN"/>
    <property type="match status" value="1"/>
</dbReference>
<dbReference type="Proteomes" id="UP000218627">
    <property type="component" value="Unassembled WGS sequence"/>
</dbReference>
<evidence type="ECO:0000313" key="1">
    <source>
        <dbReference type="EMBL" id="SNZ11881.1"/>
    </source>
</evidence>
<organism evidence="1 2">
    <name type="scientific">Hydrogenobacter hydrogenophilus</name>
    <dbReference type="NCBI Taxonomy" id="35835"/>
    <lineage>
        <taxon>Bacteria</taxon>
        <taxon>Pseudomonadati</taxon>
        <taxon>Aquificota</taxon>
        <taxon>Aquificia</taxon>
        <taxon>Aquificales</taxon>
        <taxon>Aquificaceae</taxon>
        <taxon>Hydrogenobacter</taxon>
    </lineage>
</organism>
<evidence type="ECO:0000313" key="2">
    <source>
        <dbReference type="Proteomes" id="UP000218627"/>
    </source>
</evidence>
<name>A0A285NW69_9AQUI</name>
<evidence type="ECO:0008006" key="3">
    <source>
        <dbReference type="Google" id="ProtNLM"/>
    </source>
</evidence>
<dbReference type="EMBL" id="OBEN01000001">
    <property type="protein sequence ID" value="SNZ11881.1"/>
    <property type="molecule type" value="Genomic_DNA"/>
</dbReference>
<keyword evidence="2" id="KW-1185">Reference proteome</keyword>
<gene>
    <name evidence="1" type="ORF">SAMN06265353_0352</name>
</gene>
<dbReference type="AlphaFoldDB" id="A0A285NW69"/>
<dbReference type="OrthoDB" id="9857535at2"/>
<proteinExistence type="predicted"/>
<sequence length="218" mass="22994">MKKLTVLSLVAPFLFSCGGGSGSGIYGGFDTVLVGITSITPSKVNSDTVIWVGDTGVCGVAFQDDAINIKIKSETIKNASGQPITPNPSPVYFDSYRVIWSSAVSNNACEGAPECKQIFATPFAQLTGITVPPDTEVSLQGLTVALASWKSSVLSQYCVSSLDNCIYNAVLELHGREVLTGREKTVRASFNIQFADYDQGNACGASPCTADSTTCRKP</sequence>